<dbReference type="AlphaFoldDB" id="A0AAV9PJE9"/>
<feature type="region of interest" description="Disordered" evidence="1">
    <location>
        <begin position="227"/>
        <end position="247"/>
    </location>
</feature>
<dbReference type="InterPro" id="IPR053000">
    <property type="entry name" value="WSS1-like_metalloprotease"/>
</dbReference>
<feature type="region of interest" description="Disordered" evidence="1">
    <location>
        <begin position="172"/>
        <end position="193"/>
    </location>
</feature>
<protein>
    <recommendedName>
        <fullName evidence="2">WLM domain-containing protein</fullName>
    </recommendedName>
</protein>
<feature type="compositionally biased region" description="Basic and acidic residues" evidence="1">
    <location>
        <begin position="421"/>
        <end position="433"/>
    </location>
</feature>
<dbReference type="GO" id="GO:0008237">
    <property type="term" value="F:metallopeptidase activity"/>
    <property type="evidence" value="ECO:0007669"/>
    <property type="project" value="TreeGrafter"/>
</dbReference>
<dbReference type="PANTHER" id="PTHR46622">
    <property type="entry name" value="DNA-DEPENDENT METALLOPROTEASE WSS1"/>
    <property type="match status" value="1"/>
</dbReference>
<accession>A0AAV9PJE9</accession>
<dbReference type="Pfam" id="PF08325">
    <property type="entry name" value="WLM"/>
    <property type="match status" value="1"/>
</dbReference>
<dbReference type="RefSeq" id="XP_064661448.1">
    <property type="nucleotide sequence ID" value="XM_064800109.1"/>
</dbReference>
<reference evidence="3 4" key="1">
    <citation type="submission" date="2023-08" db="EMBL/GenBank/DDBJ databases">
        <title>Black Yeasts Isolated from many extreme environments.</title>
        <authorList>
            <person name="Coleine C."/>
            <person name="Stajich J.E."/>
            <person name="Selbmann L."/>
        </authorList>
    </citation>
    <scope>NUCLEOTIDE SEQUENCE [LARGE SCALE GENOMIC DNA]</scope>
    <source>
        <strain evidence="3 4">CCFEE 5935</strain>
    </source>
</reference>
<feature type="compositionally biased region" description="Acidic residues" evidence="1">
    <location>
        <begin position="316"/>
        <end position="329"/>
    </location>
</feature>
<proteinExistence type="predicted"/>
<name>A0AAV9PJE9_9PEZI</name>
<dbReference type="PANTHER" id="PTHR46622:SF1">
    <property type="entry name" value="DNA-DEPENDENT METALLOPROTEASE WSS1"/>
    <property type="match status" value="1"/>
</dbReference>
<dbReference type="Proteomes" id="UP001337655">
    <property type="component" value="Unassembled WGS sequence"/>
</dbReference>
<feature type="compositionally biased region" description="Acidic residues" evidence="1">
    <location>
        <begin position="272"/>
        <end position="290"/>
    </location>
</feature>
<dbReference type="GeneID" id="89924197"/>
<gene>
    <name evidence="3" type="ORF">LTR77_002850</name>
</gene>
<sequence length="558" mass="62041">MPLGFERLNERTQRPNACVNFIKPLTTSSPEDQKIAKNFLERIAAQCYPVMKRDYLSVMALEEYEPNPEFLGRNFNAGEVIQLVLKDKSERWLSFKFVQMVMMHELAHCKQMNHSRFFWKERNRFAAHMEELWAAGYKGEGLWGRGHDLTSGTLVPDRMPDDVDVPEHLCGGTYRRGRRGKKKGAQAGGEKSKLTYAERQQKRIAKKFGVHGDGQNLGEDELVRGALEHGGKRHQGKPRVAKSKRGRELRASAALARFEALKQQTPEKTPELEDDDGSETESGEDDDEYADGMNIFSTFEKIKDQRGRELFKVCGDEGEQDEGGEDEVDELRRIRMDQSSKAGGEKQKQPEKLEGRPGRAPAKRQYEDSETESEPDESGLSNPAKRPREDSETESEAEEGEDPKRPVAANGFQESSMPGRKPLDDVARSEPLKPSDNPTVPGVGHRTERTTTVLDNIRLAEREPEVSPAPDPTSAGNPLACSICSLENDPASPTCMACSNVLKPSLMRNVWRCKSAACKGSKYINAGDAGRCGLCGGPKPAPVTAPIGITNGDVLRWD</sequence>
<comment type="caution">
    <text evidence="3">The sequence shown here is derived from an EMBL/GenBank/DDBJ whole genome shotgun (WGS) entry which is preliminary data.</text>
</comment>
<feature type="compositionally biased region" description="Acidic residues" evidence="1">
    <location>
        <begin position="391"/>
        <end position="401"/>
    </location>
</feature>
<dbReference type="GO" id="GO:0005634">
    <property type="term" value="C:nucleus"/>
    <property type="evidence" value="ECO:0007669"/>
    <property type="project" value="TreeGrafter"/>
</dbReference>
<feature type="compositionally biased region" description="Acidic residues" evidence="1">
    <location>
        <begin position="368"/>
        <end position="377"/>
    </location>
</feature>
<feature type="region of interest" description="Disordered" evidence="1">
    <location>
        <begin position="259"/>
        <end position="293"/>
    </location>
</feature>
<feature type="compositionally biased region" description="Basic residues" evidence="1">
    <location>
        <begin position="231"/>
        <end position="247"/>
    </location>
</feature>
<feature type="compositionally biased region" description="Basic and acidic residues" evidence="1">
    <location>
        <begin position="330"/>
        <end position="357"/>
    </location>
</feature>
<evidence type="ECO:0000313" key="4">
    <source>
        <dbReference type="Proteomes" id="UP001337655"/>
    </source>
</evidence>
<feature type="region of interest" description="Disordered" evidence="1">
    <location>
        <begin position="313"/>
        <end position="450"/>
    </location>
</feature>
<evidence type="ECO:0000259" key="2">
    <source>
        <dbReference type="PROSITE" id="PS51397"/>
    </source>
</evidence>
<keyword evidence="4" id="KW-1185">Reference proteome</keyword>
<dbReference type="PROSITE" id="PS51397">
    <property type="entry name" value="WLM"/>
    <property type="match status" value="1"/>
</dbReference>
<dbReference type="EMBL" id="JAVRRT010000004">
    <property type="protein sequence ID" value="KAK5172730.1"/>
    <property type="molecule type" value="Genomic_DNA"/>
</dbReference>
<evidence type="ECO:0000313" key="3">
    <source>
        <dbReference type="EMBL" id="KAK5172730.1"/>
    </source>
</evidence>
<dbReference type="Gene3D" id="3.30.2010.10">
    <property type="entry name" value="Metalloproteases ('zincins'), catalytic domain"/>
    <property type="match status" value="1"/>
</dbReference>
<feature type="domain" description="WLM" evidence="2">
    <location>
        <begin position="10"/>
        <end position="259"/>
    </location>
</feature>
<dbReference type="InterPro" id="IPR013536">
    <property type="entry name" value="WLM_dom"/>
</dbReference>
<dbReference type="GO" id="GO:0006281">
    <property type="term" value="P:DNA repair"/>
    <property type="evidence" value="ECO:0007669"/>
    <property type="project" value="TreeGrafter"/>
</dbReference>
<evidence type="ECO:0000256" key="1">
    <source>
        <dbReference type="SAM" id="MobiDB-lite"/>
    </source>
</evidence>
<feature type="compositionally biased region" description="Basic residues" evidence="1">
    <location>
        <begin position="175"/>
        <end position="184"/>
    </location>
</feature>
<organism evidence="3 4">
    <name type="scientific">Saxophila tyrrhenica</name>
    <dbReference type="NCBI Taxonomy" id="1690608"/>
    <lineage>
        <taxon>Eukaryota</taxon>
        <taxon>Fungi</taxon>
        <taxon>Dikarya</taxon>
        <taxon>Ascomycota</taxon>
        <taxon>Pezizomycotina</taxon>
        <taxon>Dothideomycetes</taxon>
        <taxon>Dothideomycetidae</taxon>
        <taxon>Mycosphaerellales</taxon>
        <taxon>Extremaceae</taxon>
        <taxon>Saxophila</taxon>
    </lineage>
</organism>